<dbReference type="KEGG" id="fox:FOXG_21398"/>
<dbReference type="RefSeq" id="XP_018253651.1">
    <property type="nucleotide sequence ID" value="XM_018401733.1"/>
</dbReference>
<sequence>MMNHAVHFDFDIHDPTSPMLAQLDKLQVRYRGPNHKEDHLDPILNLASELKANATSRENMKQLGSGSGDLAVILLEPGDREASHKYEDIIRDQSRHSALRMVDSALRLAFGGERSIHNTVVLDSKPFRSKKAQECEDKETKVANNRLAHGAVKACLSRLQPKVILVCHCESIAGDADRSYSEASQINRACDVRHEQLDTGHLYIRVFGFHPGYVYRMNKSEEYEKHMRQSLFNLTFLVAANILIGQEISGPGISNVRDRVALGYFNPPPSLDWITSEHVIKELKELGIYSDNEHPEVRDGGPAYAILSRLTNSSSKGWLEVTDQKVPGNHS</sequence>
<reference evidence="1" key="2">
    <citation type="journal article" date="2010" name="Nature">
        <title>Comparative genomics reveals mobile pathogenicity chromosomes in Fusarium.</title>
        <authorList>
            <person name="Ma L.J."/>
            <person name="van der Does H.C."/>
            <person name="Borkovich K.A."/>
            <person name="Coleman J.J."/>
            <person name="Daboussi M.J."/>
            <person name="Di Pietro A."/>
            <person name="Dufresne M."/>
            <person name="Freitag M."/>
            <person name="Grabherr M."/>
            <person name="Henrissat B."/>
            <person name="Houterman P.M."/>
            <person name="Kang S."/>
            <person name="Shim W.B."/>
            <person name="Woloshuk C."/>
            <person name="Xie X."/>
            <person name="Xu J.R."/>
            <person name="Antoniw J."/>
            <person name="Baker S.E."/>
            <person name="Bluhm B.H."/>
            <person name="Breakspear A."/>
            <person name="Brown D.W."/>
            <person name="Butchko R.A."/>
            <person name="Chapman S."/>
            <person name="Coulson R."/>
            <person name="Coutinho P.M."/>
            <person name="Danchin E.G."/>
            <person name="Diener A."/>
            <person name="Gale L.R."/>
            <person name="Gardiner D.M."/>
            <person name="Goff S."/>
            <person name="Hammond-Kosack K.E."/>
            <person name="Hilburn K."/>
            <person name="Hua-Van A."/>
            <person name="Jonkers W."/>
            <person name="Kazan K."/>
            <person name="Kodira C.D."/>
            <person name="Koehrsen M."/>
            <person name="Kumar L."/>
            <person name="Lee Y.H."/>
            <person name="Li L."/>
            <person name="Manners J.M."/>
            <person name="Miranda-Saavedra D."/>
            <person name="Mukherjee M."/>
            <person name="Park G."/>
            <person name="Park J."/>
            <person name="Park S.Y."/>
            <person name="Proctor R.H."/>
            <person name="Regev A."/>
            <person name="Ruiz-Roldan M.C."/>
            <person name="Sain D."/>
            <person name="Sakthikumar S."/>
            <person name="Sykes S."/>
            <person name="Schwartz D.C."/>
            <person name="Turgeon B.G."/>
            <person name="Wapinski I."/>
            <person name="Yoder O."/>
            <person name="Young S."/>
            <person name="Zeng Q."/>
            <person name="Zhou S."/>
            <person name="Galagan J."/>
            <person name="Cuomo C.A."/>
            <person name="Kistler H.C."/>
            <person name="Rep M."/>
        </authorList>
    </citation>
    <scope>NUCLEOTIDE SEQUENCE [LARGE SCALE GENOMIC DNA]</scope>
    <source>
        <strain evidence="1">4287</strain>
    </source>
</reference>
<dbReference type="RefSeq" id="XP_018251775.1">
    <property type="nucleotide sequence ID" value="XM_018401222.1"/>
</dbReference>
<protein>
    <submittedName>
        <fullName evidence="1">Uncharacterized protein</fullName>
    </submittedName>
</protein>
<proteinExistence type="predicted"/>
<evidence type="ECO:0000313" key="2">
    <source>
        <dbReference type="EMBL" id="KNB15606.1"/>
    </source>
</evidence>
<organism evidence="1 3">
    <name type="scientific">Fusarium oxysporum f. sp. lycopersici (strain 4287 / CBS 123668 / FGSC 9935 / NRRL 34936)</name>
    <name type="common">Fusarium vascular wilt of tomato</name>
    <dbReference type="NCBI Taxonomy" id="426428"/>
    <lineage>
        <taxon>Eukaryota</taxon>
        <taxon>Fungi</taxon>
        <taxon>Dikarya</taxon>
        <taxon>Ascomycota</taxon>
        <taxon>Pezizomycotina</taxon>
        <taxon>Sordariomycetes</taxon>
        <taxon>Hypocreomycetidae</taxon>
        <taxon>Hypocreales</taxon>
        <taxon>Nectriaceae</taxon>
        <taxon>Fusarium</taxon>
        <taxon>Fusarium oxysporum species complex</taxon>
    </lineage>
</organism>
<dbReference type="Proteomes" id="UP000009097">
    <property type="component" value="Unassembled WGS sequence"/>
</dbReference>
<reference evidence="1" key="1">
    <citation type="submission" date="2007-04" db="EMBL/GenBank/DDBJ databases">
        <authorList>
            <consortium name="The Broad Institute Genome Sequencing Platform"/>
            <person name="Birren B."/>
            <person name="Lander E."/>
            <person name="Galagan J."/>
            <person name="Nusbaum C."/>
            <person name="Devon K."/>
            <person name="Ma L.-J."/>
            <person name="Jaffe D."/>
            <person name="Butler J."/>
            <person name="Alvarez P."/>
            <person name="Gnerre S."/>
            <person name="Grabherr M."/>
            <person name="Kleber M."/>
            <person name="Mauceli E."/>
            <person name="Brockman W."/>
            <person name="MacCallum I.A."/>
            <person name="Young S."/>
            <person name="LaButti K."/>
            <person name="DeCaprio D."/>
            <person name="Crawford M."/>
            <person name="Koehrsen M."/>
            <person name="Engels R."/>
            <person name="Montgomery P."/>
            <person name="Pearson M."/>
            <person name="Howarth C."/>
            <person name="Larson L."/>
            <person name="White J."/>
            <person name="O'Leary S."/>
            <person name="Kodira C."/>
            <person name="Zeng Q."/>
            <person name="Yandava C."/>
            <person name="Alvarado L."/>
            <person name="Kistler C."/>
            <person name="Shim W.-B."/>
            <person name="Kang S."/>
            <person name="Woloshuk C."/>
        </authorList>
    </citation>
    <scope>NUCLEOTIDE SEQUENCE</scope>
    <source>
        <strain evidence="1">4287</strain>
    </source>
</reference>
<accession>A0A0J9VSW2</accession>
<evidence type="ECO:0000313" key="3">
    <source>
        <dbReference type="Proteomes" id="UP000009097"/>
    </source>
</evidence>
<name>A0A0J9VSW2_FUSO4</name>
<evidence type="ECO:0000313" key="1">
    <source>
        <dbReference type="EMBL" id="KNB13730.1"/>
    </source>
</evidence>
<dbReference type="GeneID" id="28962104"/>
<dbReference type="AlphaFoldDB" id="A0A0J9VSW2"/>
<dbReference type="OrthoDB" id="4343396at2759"/>
<dbReference type="KEGG" id="fox:FOXG_20901"/>
<dbReference type="EMBL" id="DS231716">
    <property type="protein sequence ID" value="KNB15606.1"/>
    <property type="molecule type" value="Genomic_DNA"/>
</dbReference>
<dbReference type="GeneID" id="28961607"/>
<gene>
    <name evidence="1" type="ORF">FOXG_20901</name>
    <name evidence="2" type="ORF">FOXG_21398</name>
</gene>
<dbReference type="VEuPathDB" id="FungiDB:FOXG_20901"/>
<dbReference type="VEuPathDB" id="FungiDB:FOXG_21398"/>
<dbReference type="EMBL" id="DS231713">
    <property type="protein sequence ID" value="KNB13730.1"/>
    <property type="molecule type" value="Genomic_DNA"/>
</dbReference>